<keyword evidence="2" id="KW-0418">Kinase</keyword>
<protein>
    <submittedName>
        <fullName evidence="2">Putative serine/threonine-protein kinase Cx32 chloroplastic</fullName>
    </submittedName>
</protein>
<organism evidence="2">
    <name type="scientific">Zea mays</name>
    <name type="common">Maize</name>
    <dbReference type="NCBI Taxonomy" id="4577"/>
    <lineage>
        <taxon>Eukaryota</taxon>
        <taxon>Viridiplantae</taxon>
        <taxon>Streptophyta</taxon>
        <taxon>Embryophyta</taxon>
        <taxon>Tracheophyta</taxon>
        <taxon>Spermatophyta</taxon>
        <taxon>Magnoliopsida</taxon>
        <taxon>Liliopsida</taxon>
        <taxon>Poales</taxon>
        <taxon>Poaceae</taxon>
        <taxon>PACMAD clade</taxon>
        <taxon>Panicoideae</taxon>
        <taxon>Andropogonodae</taxon>
        <taxon>Andropogoneae</taxon>
        <taxon>Tripsacinae</taxon>
        <taxon>Zea</taxon>
    </lineage>
</organism>
<proteinExistence type="predicted"/>
<dbReference type="ExpressionAtlas" id="A0A1D6JMR1">
    <property type="expression patterns" value="baseline and differential"/>
</dbReference>
<dbReference type="EMBL" id="CM007647">
    <property type="protein sequence ID" value="ONL93333.1"/>
    <property type="molecule type" value="Genomic_DNA"/>
</dbReference>
<sequence length="229" mass="24153">MSNGSLENHLFRSRGWKLGGAVVEPEAQDRHGRGARPRLPALVGETGHPQGLQGVQHPPRLGFHREAVGLRARQERALRGDVARHDPGHGRLRLRGAGVRRHRATVRQERRVRLRRGAAGAADGAARARPEPADPPAQPGGVGAALSLRRRRQAQEPHGRADGRPVPHQGRALGVARLAGKCLNSDRKSRPSMDDVVAALEDIEALQQGGGGAAGPAAAARGAPVVAAP</sequence>
<dbReference type="AlphaFoldDB" id="A0A1D6JMR1"/>
<reference evidence="2" key="1">
    <citation type="submission" date="2015-12" db="EMBL/GenBank/DDBJ databases">
        <title>Update maize B73 reference genome by single molecule sequencing technologies.</title>
        <authorList>
            <consortium name="Maize Genome Sequencing Project"/>
            <person name="Ware D."/>
        </authorList>
    </citation>
    <scope>NUCLEOTIDE SEQUENCE [LARGE SCALE GENOMIC DNA]</scope>
    <source>
        <tissue evidence="2">Seedling</tissue>
    </source>
</reference>
<gene>
    <name evidence="2" type="ORF">ZEAMMB73_Zm00001d027509</name>
</gene>
<evidence type="ECO:0000256" key="1">
    <source>
        <dbReference type="SAM" id="MobiDB-lite"/>
    </source>
</evidence>
<name>A0A1D6JMR1_MAIZE</name>
<evidence type="ECO:0000313" key="2">
    <source>
        <dbReference type="EMBL" id="ONL93333.1"/>
    </source>
</evidence>
<dbReference type="GO" id="GO:0016301">
    <property type="term" value="F:kinase activity"/>
    <property type="evidence" value="ECO:0007669"/>
    <property type="project" value="UniProtKB-KW"/>
</dbReference>
<feature type="region of interest" description="Disordered" evidence="1">
    <location>
        <begin position="98"/>
        <end position="171"/>
    </location>
</feature>
<keyword evidence="2" id="KW-0808">Transferase</keyword>
<feature type="compositionally biased region" description="Basic and acidic residues" evidence="1">
    <location>
        <begin position="153"/>
        <end position="165"/>
    </location>
</feature>
<feature type="region of interest" description="Disordered" evidence="1">
    <location>
        <begin position="208"/>
        <end position="229"/>
    </location>
</feature>
<accession>A0A1D6JMR1</accession>
<feature type="compositionally biased region" description="Low complexity" evidence="1">
    <location>
        <begin position="215"/>
        <end position="229"/>
    </location>
</feature>